<dbReference type="HOGENOM" id="CLU_033661_0_2_1"/>
<comment type="subcellular location">
    <subcellularLocation>
        <location evidence="1 6">Nucleus</location>
    </subcellularLocation>
</comment>
<evidence type="ECO:0000256" key="3">
    <source>
        <dbReference type="ARBA" id="ARBA00022478"/>
    </source>
</evidence>
<evidence type="ECO:0000256" key="1">
    <source>
        <dbReference type="ARBA" id="ARBA00004123"/>
    </source>
</evidence>
<evidence type="ECO:0000256" key="5">
    <source>
        <dbReference type="ARBA" id="ARBA00023242"/>
    </source>
</evidence>
<reference evidence="8 9" key="1">
    <citation type="journal article" date="2012" name="PLoS Pathog.">
        <title>Diverse lifestyles and strategies of plant pathogenesis encoded in the genomes of eighteen Dothideomycetes fungi.</title>
        <authorList>
            <person name="Ohm R.A."/>
            <person name="Feau N."/>
            <person name="Henrissat B."/>
            <person name="Schoch C.L."/>
            <person name="Horwitz B.A."/>
            <person name="Barry K.W."/>
            <person name="Condon B.J."/>
            <person name="Copeland A.C."/>
            <person name="Dhillon B."/>
            <person name="Glaser F."/>
            <person name="Hesse C.N."/>
            <person name="Kosti I."/>
            <person name="LaButti K."/>
            <person name="Lindquist E.A."/>
            <person name="Lucas S."/>
            <person name="Salamov A.A."/>
            <person name="Bradshaw R.E."/>
            <person name="Ciuffetti L."/>
            <person name="Hamelin R.C."/>
            <person name="Kema G.H.J."/>
            <person name="Lawrence C."/>
            <person name="Scott J.A."/>
            <person name="Spatafora J.W."/>
            <person name="Turgeon B.G."/>
            <person name="de Wit P.J.G.M."/>
            <person name="Zhong S."/>
            <person name="Goodwin S.B."/>
            <person name="Grigoriev I.V."/>
        </authorList>
    </citation>
    <scope>NUCLEOTIDE SEQUENCE [LARGE SCALE GENOMIC DNA]</scope>
    <source>
        <strain evidence="9">C5 / ATCC 48332 / race O</strain>
    </source>
</reference>
<dbReference type="Gene3D" id="1.10.10.10">
    <property type="entry name" value="Winged helix-like DNA-binding domain superfamily/Winged helix DNA-binding domain"/>
    <property type="match status" value="1"/>
</dbReference>
<dbReference type="eggNOG" id="KOG3233">
    <property type="taxonomic scope" value="Eukaryota"/>
</dbReference>
<reference evidence="9" key="2">
    <citation type="journal article" date="2013" name="PLoS Genet.">
        <title>Comparative genome structure, secondary metabolite, and effector coding capacity across Cochliobolus pathogens.</title>
        <authorList>
            <person name="Condon B.J."/>
            <person name="Leng Y."/>
            <person name="Wu D."/>
            <person name="Bushley K.E."/>
            <person name="Ohm R.A."/>
            <person name="Otillar R."/>
            <person name="Martin J."/>
            <person name="Schackwitz W."/>
            <person name="Grimwood J."/>
            <person name="MohdZainudin N."/>
            <person name="Xue C."/>
            <person name="Wang R."/>
            <person name="Manning V.A."/>
            <person name="Dhillon B."/>
            <person name="Tu Z.J."/>
            <person name="Steffenson B.J."/>
            <person name="Salamov A."/>
            <person name="Sun H."/>
            <person name="Lowry S."/>
            <person name="LaButti K."/>
            <person name="Han J."/>
            <person name="Copeland A."/>
            <person name="Lindquist E."/>
            <person name="Barry K."/>
            <person name="Schmutz J."/>
            <person name="Baker S.E."/>
            <person name="Ciuffetti L.M."/>
            <person name="Grigoriev I.V."/>
            <person name="Zhong S."/>
            <person name="Turgeon B.G."/>
        </authorList>
    </citation>
    <scope>NUCLEOTIDE SEQUENCE [LARGE SCALE GENOMIC DNA]</scope>
    <source>
        <strain evidence="9">C5 / ATCC 48332 / race O</strain>
    </source>
</reference>
<dbReference type="PIRSF" id="PIRSF028763">
    <property type="entry name" value="RNA_pol_Rpc34"/>
    <property type="match status" value="1"/>
</dbReference>
<dbReference type="PANTHER" id="PTHR12780">
    <property type="entry name" value="RNA POLYMERASE III DNA DIRECTED , 39KD SUBUNIT-RELATED"/>
    <property type="match status" value="1"/>
</dbReference>
<dbReference type="InterPro" id="IPR016049">
    <property type="entry name" value="RNA_pol_Rpc34-like"/>
</dbReference>
<evidence type="ECO:0000313" key="8">
    <source>
        <dbReference type="EMBL" id="EMD88393.1"/>
    </source>
</evidence>
<dbReference type="InterPro" id="IPR036390">
    <property type="entry name" value="WH_DNA-bd_sf"/>
</dbReference>
<accession>M2UK81</accession>
<keyword evidence="4 6" id="KW-0804">Transcription</keyword>
<sequence length="370" mass="41610">MASVTAPSPVPKEEPVDANANNSNNESLSPADALYEKCAQRPAGQIFFQRDLSNMQVADTMAQLMELLQELGDRHLLKIMTFEGVTCWKLRTREEADKLRRLTPDERLIYSYIDQAQTEGVWSKALRSRANVTQQTLTKCLKSLESKDLVQSVMSVKNPNRKMYLLKHLTPSEDIAGGPWQSEGDFDMALIDTISGIVAQHVENETCIRVPGNWNDYDITEDRTAAIARKKAQVQGVPDIEDIAPPVKPHHPSKDPNVTKLVHRHNPQYPTAASVANWLNSKEILRGKSVREDDMEQLLEMMVLDDRLEKISGTNYRTVLRATDTKVYNGFVDAPCGNCPVFDLCGDEGEISARTCVYFGQWLETESEEI</sequence>
<dbReference type="OrthoDB" id="613763at2759"/>
<dbReference type="AlphaFoldDB" id="M2UK81"/>
<proteinExistence type="inferred from homology"/>
<dbReference type="SUPFAM" id="SSF46785">
    <property type="entry name" value="Winged helix' DNA-binding domain"/>
    <property type="match status" value="1"/>
</dbReference>
<organism evidence="8 9">
    <name type="scientific">Cochliobolus heterostrophus (strain C5 / ATCC 48332 / race O)</name>
    <name type="common">Southern corn leaf blight fungus</name>
    <name type="synonym">Bipolaris maydis</name>
    <dbReference type="NCBI Taxonomy" id="701091"/>
    <lineage>
        <taxon>Eukaryota</taxon>
        <taxon>Fungi</taxon>
        <taxon>Dikarya</taxon>
        <taxon>Ascomycota</taxon>
        <taxon>Pezizomycotina</taxon>
        <taxon>Dothideomycetes</taxon>
        <taxon>Pleosporomycetidae</taxon>
        <taxon>Pleosporales</taxon>
        <taxon>Pleosporineae</taxon>
        <taxon>Pleosporaceae</taxon>
        <taxon>Bipolaris</taxon>
    </lineage>
</organism>
<keyword evidence="3 6" id="KW-0240">DNA-directed RNA polymerase</keyword>
<dbReference type="STRING" id="701091.M2UK81"/>
<evidence type="ECO:0000256" key="4">
    <source>
        <dbReference type="ARBA" id="ARBA00023163"/>
    </source>
</evidence>
<gene>
    <name evidence="8" type="ORF">COCHEDRAFT_1181344</name>
</gene>
<evidence type="ECO:0000256" key="6">
    <source>
        <dbReference type="PIRNR" id="PIRNR028763"/>
    </source>
</evidence>
<dbReference type="OMA" id="VGTTKKC"/>
<feature type="region of interest" description="Disordered" evidence="7">
    <location>
        <begin position="1"/>
        <end position="28"/>
    </location>
</feature>
<name>M2UK81_COCH5</name>
<feature type="compositionally biased region" description="Low complexity" evidence="7">
    <location>
        <begin position="18"/>
        <end position="28"/>
    </location>
</feature>
<dbReference type="Proteomes" id="UP000016936">
    <property type="component" value="Unassembled WGS sequence"/>
</dbReference>
<evidence type="ECO:0000313" key="9">
    <source>
        <dbReference type="Proteomes" id="UP000016936"/>
    </source>
</evidence>
<dbReference type="InterPro" id="IPR036388">
    <property type="entry name" value="WH-like_DNA-bd_sf"/>
</dbReference>
<evidence type="ECO:0000256" key="2">
    <source>
        <dbReference type="ARBA" id="ARBA00011038"/>
    </source>
</evidence>
<dbReference type="Pfam" id="PF05158">
    <property type="entry name" value="RNA_pol_Rpc34"/>
    <property type="match status" value="1"/>
</dbReference>
<protein>
    <recommendedName>
        <fullName evidence="6">DNA-directed RNA polymerase III subunit RPC6</fullName>
        <shortName evidence="6">RNA polymerase III subunit C6</shortName>
    </recommendedName>
</protein>
<keyword evidence="5 6" id="KW-0539">Nucleus</keyword>
<evidence type="ECO:0000256" key="7">
    <source>
        <dbReference type="SAM" id="MobiDB-lite"/>
    </source>
</evidence>
<dbReference type="FunFam" id="1.10.10.10:FF:000116">
    <property type="entry name" value="DNA-directed RNA polymerase III subunit RPC6"/>
    <property type="match status" value="1"/>
</dbReference>
<dbReference type="EMBL" id="KB445580">
    <property type="protein sequence ID" value="EMD88393.1"/>
    <property type="molecule type" value="Genomic_DNA"/>
</dbReference>
<dbReference type="GO" id="GO:0005654">
    <property type="term" value="C:nucleoplasm"/>
    <property type="evidence" value="ECO:0007669"/>
    <property type="project" value="UniProtKB-ARBA"/>
</dbReference>
<dbReference type="GO" id="GO:0006383">
    <property type="term" value="P:transcription by RNA polymerase III"/>
    <property type="evidence" value="ECO:0007669"/>
    <property type="project" value="UniProtKB-UniRule"/>
</dbReference>
<dbReference type="InterPro" id="IPR007832">
    <property type="entry name" value="RNA_pol_Rpc34"/>
</dbReference>
<comment type="function">
    <text evidence="6">DNA-dependent RNA polymerase catalyzes the transcription of DNA into RNA using the four ribonucleoside triphosphates as substrates. Specific peripheric component of RNA polymerase III which synthesizes small RNAs, such as 5S rRNA and tRNAs.</text>
</comment>
<dbReference type="GO" id="GO:0005737">
    <property type="term" value="C:cytoplasm"/>
    <property type="evidence" value="ECO:0007669"/>
    <property type="project" value="UniProtKB-ARBA"/>
</dbReference>
<keyword evidence="9" id="KW-1185">Reference proteome</keyword>
<comment type="similarity">
    <text evidence="2 6">Belongs to the eukaryotic RPC34/RPC39 RNA polymerase subunit family.</text>
</comment>
<dbReference type="GO" id="GO:0005666">
    <property type="term" value="C:RNA polymerase III complex"/>
    <property type="evidence" value="ECO:0007669"/>
    <property type="project" value="UniProtKB-UniRule"/>
</dbReference>